<evidence type="ECO:0000256" key="5">
    <source>
        <dbReference type="ARBA" id="ARBA00022679"/>
    </source>
</evidence>
<dbReference type="PANTHER" id="PTHR45436">
    <property type="entry name" value="SENSOR HISTIDINE KINASE YKOH"/>
    <property type="match status" value="1"/>
</dbReference>
<feature type="domain" description="HAMP" evidence="13">
    <location>
        <begin position="193"/>
        <end position="246"/>
    </location>
</feature>
<dbReference type="Gene3D" id="6.10.340.10">
    <property type="match status" value="1"/>
</dbReference>
<dbReference type="RefSeq" id="WP_111955613.1">
    <property type="nucleotide sequence ID" value="NZ_CP036313.1"/>
</dbReference>
<evidence type="ECO:0000256" key="4">
    <source>
        <dbReference type="ARBA" id="ARBA00022553"/>
    </source>
</evidence>
<dbReference type="Pfam" id="PF02518">
    <property type="entry name" value="HATPase_c"/>
    <property type="match status" value="1"/>
</dbReference>
<feature type="domain" description="Histidine kinase" evidence="12">
    <location>
        <begin position="254"/>
        <end position="471"/>
    </location>
</feature>
<dbReference type="EMBL" id="QLNI01000014">
    <property type="protein sequence ID" value="RAM02476.1"/>
    <property type="molecule type" value="Genomic_DNA"/>
</dbReference>
<dbReference type="CDD" id="cd06225">
    <property type="entry name" value="HAMP"/>
    <property type="match status" value="1"/>
</dbReference>
<dbReference type="Gene3D" id="1.10.287.130">
    <property type="match status" value="1"/>
</dbReference>
<feature type="transmembrane region" description="Helical" evidence="11">
    <location>
        <begin position="172"/>
        <end position="191"/>
    </location>
</feature>
<evidence type="ECO:0000256" key="1">
    <source>
        <dbReference type="ARBA" id="ARBA00000085"/>
    </source>
</evidence>
<dbReference type="InterPro" id="IPR050428">
    <property type="entry name" value="TCS_sensor_his_kinase"/>
</dbReference>
<dbReference type="Proteomes" id="UP000248798">
    <property type="component" value="Unassembled WGS sequence"/>
</dbReference>
<organism evidence="15 16">
    <name type="scientific">Desulfobacter hydrogenophilus</name>
    <dbReference type="NCBI Taxonomy" id="2291"/>
    <lineage>
        <taxon>Bacteria</taxon>
        <taxon>Pseudomonadati</taxon>
        <taxon>Thermodesulfobacteriota</taxon>
        <taxon>Desulfobacteria</taxon>
        <taxon>Desulfobacterales</taxon>
        <taxon>Desulfobacteraceae</taxon>
        <taxon>Desulfobacter</taxon>
    </lineage>
</organism>
<dbReference type="GO" id="GO:0005886">
    <property type="term" value="C:plasma membrane"/>
    <property type="evidence" value="ECO:0007669"/>
    <property type="project" value="TreeGrafter"/>
</dbReference>
<gene>
    <name evidence="15" type="ORF">DO021_08390</name>
    <name evidence="14" type="ORF">EYB58_22350</name>
</gene>
<dbReference type="CDD" id="cd00082">
    <property type="entry name" value="HisKA"/>
    <property type="match status" value="1"/>
</dbReference>
<keyword evidence="10 11" id="KW-0472">Membrane</keyword>
<dbReference type="InterPro" id="IPR036890">
    <property type="entry name" value="HATPase_C_sf"/>
</dbReference>
<dbReference type="EC" id="2.7.13.3" evidence="3"/>
<evidence type="ECO:0000256" key="11">
    <source>
        <dbReference type="SAM" id="Phobius"/>
    </source>
</evidence>
<reference evidence="14 17" key="2">
    <citation type="submission" date="2019-02" db="EMBL/GenBank/DDBJ databases">
        <title>Complete genome sequence of Desulfobacter hydrogenophilus AcRS1.</title>
        <authorList>
            <person name="Marietou A."/>
            <person name="Lund M.B."/>
            <person name="Marshall I.P.G."/>
            <person name="Schreiber L."/>
            <person name="Jorgensen B."/>
        </authorList>
    </citation>
    <scope>NUCLEOTIDE SEQUENCE [LARGE SCALE GENOMIC DNA]</scope>
    <source>
        <strain evidence="14 17">AcRS1</strain>
    </source>
</reference>
<evidence type="ECO:0000256" key="9">
    <source>
        <dbReference type="ARBA" id="ARBA00023012"/>
    </source>
</evidence>
<dbReference type="OrthoDB" id="9815202at2"/>
<evidence type="ECO:0000313" key="16">
    <source>
        <dbReference type="Proteomes" id="UP000248798"/>
    </source>
</evidence>
<dbReference type="EMBL" id="CP036313">
    <property type="protein sequence ID" value="QBH15400.1"/>
    <property type="molecule type" value="Genomic_DNA"/>
</dbReference>
<dbReference type="InterPro" id="IPR003660">
    <property type="entry name" value="HAMP_dom"/>
</dbReference>
<dbReference type="SUPFAM" id="SSF47384">
    <property type="entry name" value="Homodimeric domain of signal transducing histidine kinase"/>
    <property type="match status" value="1"/>
</dbReference>
<dbReference type="Pfam" id="PF00672">
    <property type="entry name" value="HAMP"/>
    <property type="match status" value="1"/>
</dbReference>
<evidence type="ECO:0000313" key="15">
    <source>
        <dbReference type="EMBL" id="RAM02476.1"/>
    </source>
</evidence>
<evidence type="ECO:0000256" key="7">
    <source>
        <dbReference type="ARBA" id="ARBA00022777"/>
    </source>
</evidence>
<keyword evidence="9" id="KW-0902">Two-component regulatory system</keyword>
<evidence type="ECO:0000313" key="17">
    <source>
        <dbReference type="Proteomes" id="UP000293902"/>
    </source>
</evidence>
<comment type="subcellular location">
    <subcellularLocation>
        <location evidence="2">Membrane</location>
    </subcellularLocation>
</comment>
<dbReference type="GO" id="GO:0000155">
    <property type="term" value="F:phosphorelay sensor kinase activity"/>
    <property type="evidence" value="ECO:0007669"/>
    <property type="project" value="InterPro"/>
</dbReference>
<dbReference type="SMART" id="SM00387">
    <property type="entry name" value="HATPase_c"/>
    <property type="match status" value="1"/>
</dbReference>
<dbReference type="InterPro" id="IPR036097">
    <property type="entry name" value="HisK_dim/P_sf"/>
</dbReference>
<keyword evidence="8 11" id="KW-1133">Transmembrane helix</keyword>
<dbReference type="InterPro" id="IPR004358">
    <property type="entry name" value="Sig_transdc_His_kin-like_C"/>
</dbReference>
<sequence>MPEFFRTVFFRSIAFRLTVWYAGIFSISSCVAFGLFYFLATQTIMNQVDQELMDKAGYFRTVISRGGIVGAQNLAVIEAQAAGEKQIFFRLLYPTGEVFASSSMSYWKDVRINKGMMDRLMKSRVTVFNTVHIAGQKQTARMMYTFVASNVILHTGLAMNAYSRFLLGFKKIFSISMGFVILFSAVSGMFLSREALYGVAAIRATASTITGSNLNERVPESGSRDELDLLAVTFNRMLDRISALVKSMREMSDNIAHDLKSPLTRIRGFAELALIQESPGDIESYRTMAANTIEESDHLLDMINTMLVISRAEAGEAEFECAPVDLSAMIIDAWDLFVPLAEDKQITFTQQVDKALWVQGDAGMLQRAFANLIDNAIKYTPEKGLVHLTLRACGKELVEIQVKDSGPGIDPQNCQKIFERFFREESSRTTPGTGLGLSLAKTIIEQHAGTISVQPGEDGGSVFIVVLPHRNFQII</sequence>
<keyword evidence="5" id="KW-0808">Transferase</keyword>
<dbReference type="InterPro" id="IPR003594">
    <property type="entry name" value="HATPase_dom"/>
</dbReference>
<keyword evidence="6 11" id="KW-0812">Transmembrane</keyword>
<dbReference type="Pfam" id="PF00512">
    <property type="entry name" value="HisKA"/>
    <property type="match status" value="1"/>
</dbReference>
<evidence type="ECO:0000259" key="13">
    <source>
        <dbReference type="PROSITE" id="PS50885"/>
    </source>
</evidence>
<evidence type="ECO:0000256" key="3">
    <source>
        <dbReference type="ARBA" id="ARBA00012438"/>
    </source>
</evidence>
<dbReference type="SUPFAM" id="SSF55874">
    <property type="entry name" value="ATPase domain of HSP90 chaperone/DNA topoisomerase II/histidine kinase"/>
    <property type="match status" value="1"/>
</dbReference>
<evidence type="ECO:0000256" key="8">
    <source>
        <dbReference type="ARBA" id="ARBA00022989"/>
    </source>
</evidence>
<dbReference type="FunFam" id="3.30.565.10:FF:000006">
    <property type="entry name" value="Sensor histidine kinase WalK"/>
    <property type="match status" value="1"/>
</dbReference>
<dbReference type="AlphaFoldDB" id="A0A328FEB4"/>
<feature type="transmembrane region" description="Helical" evidence="11">
    <location>
        <begin position="142"/>
        <end position="160"/>
    </location>
</feature>
<comment type="catalytic activity">
    <reaction evidence="1">
        <text>ATP + protein L-histidine = ADP + protein N-phospho-L-histidine.</text>
        <dbReference type="EC" id="2.7.13.3"/>
    </reaction>
</comment>
<dbReference type="SUPFAM" id="SSF158472">
    <property type="entry name" value="HAMP domain-like"/>
    <property type="match status" value="1"/>
</dbReference>
<dbReference type="PROSITE" id="PS50109">
    <property type="entry name" value="HIS_KIN"/>
    <property type="match status" value="1"/>
</dbReference>
<reference evidence="15 16" key="1">
    <citation type="submission" date="2018-06" db="EMBL/GenBank/DDBJ databases">
        <title>Complete Genome Sequence of Desulfobacter hydrogenophilus (DSM3380).</title>
        <authorList>
            <person name="Marietou A."/>
            <person name="Schreiber L."/>
            <person name="Marshall I."/>
            <person name="Jorgensen B."/>
        </authorList>
    </citation>
    <scope>NUCLEOTIDE SEQUENCE [LARGE SCALE GENOMIC DNA]</scope>
    <source>
        <strain evidence="15 16">DSM 3380</strain>
    </source>
</reference>
<proteinExistence type="predicted"/>
<evidence type="ECO:0000256" key="6">
    <source>
        <dbReference type="ARBA" id="ARBA00022692"/>
    </source>
</evidence>
<dbReference type="SMART" id="SM00388">
    <property type="entry name" value="HisKA"/>
    <property type="match status" value="1"/>
</dbReference>
<dbReference type="InterPro" id="IPR005467">
    <property type="entry name" value="His_kinase_dom"/>
</dbReference>
<dbReference type="PROSITE" id="PS51257">
    <property type="entry name" value="PROKAR_LIPOPROTEIN"/>
    <property type="match status" value="1"/>
</dbReference>
<keyword evidence="17" id="KW-1185">Reference proteome</keyword>
<protein>
    <recommendedName>
        <fullName evidence="3">histidine kinase</fullName>
        <ecNumber evidence="3">2.7.13.3</ecNumber>
    </recommendedName>
</protein>
<evidence type="ECO:0000256" key="10">
    <source>
        <dbReference type="ARBA" id="ARBA00023136"/>
    </source>
</evidence>
<evidence type="ECO:0000256" key="2">
    <source>
        <dbReference type="ARBA" id="ARBA00004370"/>
    </source>
</evidence>
<dbReference type="InterPro" id="IPR003661">
    <property type="entry name" value="HisK_dim/P_dom"/>
</dbReference>
<name>A0A328FEB4_9BACT</name>
<keyword evidence="4" id="KW-0597">Phosphoprotein</keyword>
<dbReference type="Gene3D" id="3.30.565.10">
    <property type="entry name" value="Histidine kinase-like ATPase, C-terminal domain"/>
    <property type="match status" value="1"/>
</dbReference>
<dbReference type="CDD" id="cd00075">
    <property type="entry name" value="HATPase"/>
    <property type="match status" value="1"/>
</dbReference>
<dbReference type="SMART" id="SM00304">
    <property type="entry name" value="HAMP"/>
    <property type="match status" value="1"/>
</dbReference>
<evidence type="ECO:0000259" key="12">
    <source>
        <dbReference type="PROSITE" id="PS50109"/>
    </source>
</evidence>
<accession>A0A328FEB4</accession>
<dbReference type="PANTHER" id="PTHR45436:SF8">
    <property type="entry name" value="HISTIDINE KINASE"/>
    <property type="match status" value="1"/>
</dbReference>
<dbReference type="PROSITE" id="PS50885">
    <property type="entry name" value="HAMP"/>
    <property type="match status" value="1"/>
</dbReference>
<dbReference type="PRINTS" id="PR00344">
    <property type="entry name" value="BCTRLSENSOR"/>
</dbReference>
<feature type="transmembrane region" description="Helical" evidence="11">
    <location>
        <begin position="20"/>
        <end position="40"/>
    </location>
</feature>
<keyword evidence="7 15" id="KW-0418">Kinase</keyword>
<dbReference type="Proteomes" id="UP000293902">
    <property type="component" value="Chromosome"/>
</dbReference>
<evidence type="ECO:0000313" key="14">
    <source>
        <dbReference type="EMBL" id="QBH15400.1"/>
    </source>
</evidence>